<reference evidence="1" key="1">
    <citation type="submission" date="2020-04" db="EMBL/GenBank/DDBJ databases">
        <authorList>
            <person name="Alioto T."/>
            <person name="Alioto T."/>
            <person name="Gomez Garrido J."/>
        </authorList>
    </citation>
    <scope>NUCLEOTIDE SEQUENCE</scope>
    <source>
        <strain evidence="1">A484AB</strain>
    </source>
</reference>
<protein>
    <submittedName>
        <fullName evidence="1">Uncharacterized protein</fullName>
    </submittedName>
</protein>
<comment type="caution">
    <text evidence="1">The sequence shown here is derived from an EMBL/GenBank/DDBJ whole genome shotgun (WGS) entry which is preliminary data.</text>
</comment>
<accession>A0A7D9K5W1</accession>
<name>A0A7D9K5W1_PARCT</name>
<evidence type="ECO:0000313" key="1">
    <source>
        <dbReference type="EMBL" id="CAB4040878.1"/>
    </source>
</evidence>
<organism evidence="1 2">
    <name type="scientific">Paramuricea clavata</name>
    <name type="common">Red gorgonian</name>
    <name type="synonym">Violescent sea-whip</name>
    <dbReference type="NCBI Taxonomy" id="317549"/>
    <lineage>
        <taxon>Eukaryota</taxon>
        <taxon>Metazoa</taxon>
        <taxon>Cnidaria</taxon>
        <taxon>Anthozoa</taxon>
        <taxon>Octocorallia</taxon>
        <taxon>Malacalcyonacea</taxon>
        <taxon>Plexauridae</taxon>
        <taxon>Paramuricea</taxon>
    </lineage>
</organism>
<sequence>MSKQSEMILKSGSKVRNIEGTADCEALGFDSWKKYYKGAGGKKRKWPARCRISDCNREATDGAHVECKRRSGEWIIPMCSKHNNPSNEKWMSVKRSSTVVRAVDTC</sequence>
<proteinExistence type="predicted"/>
<gene>
    <name evidence="1" type="ORF">PACLA_8A008595</name>
</gene>
<dbReference type="EMBL" id="CACRXK020027400">
    <property type="protein sequence ID" value="CAB4040878.1"/>
    <property type="molecule type" value="Genomic_DNA"/>
</dbReference>
<dbReference type="Proteomes" id="UP001152795">
    <property type="component" value="Unassembled WGS sequence"/>
</dbReference>
<dbReference type="AlphaFoldDB" id="A0A7D9K5W1"/>
<keyword evidence="2" id="KW-1185">Reference proteome</keyword>
<evidence type="ECO:0000313" key="2">
    <source>
        <dbReference type="Proteomes" id="UP001152795"/>
    </source>
</evidence>